<dbReference type="Proteomes" id="UP000075714">
    <property type="component" value="Unassembled WGS sequence"/>
</dbReference>
<evidence type="ECO:0000313" key="2">
    <source>
        <dbReference type="Proteomes" id="UP000075714"/>
    </source>
</evidence>
<evidence type="ECO:0000313" key="1">
    <source>
        <dbReference type="EMBL" id="KXZ41377.1"/>
    </source>
</evidence>
<keyword evidence="2" id="KW-1185">Reference proteome</keyword>
<comment type="caution">
    <text evidence="1">The sequence shown here is derived from an EMBL/GenBank/DDBJ whole genome shotgun (WGS) entry which is preliminary data.</text>
</comment>
<dbReference type="EMBL" id="LSYV01000510">
    <property type="protein sequence ID" value="KXZ41377.1"/>
    <property type="molecule type" value="Genomic_DNA"/>
</dbReference>
<dbReference type="OrthoDB" id="2415936at2759"/>
<accession>A0A150FUV3</accession>
<reference evidence="2" key="1">
    <citation type="journal article" date="2016" name="Nat. Commun.">
        <title>The Gonium pectorale genome demonstrates co-option of cell cycle regulation during the evolution of multicellularity.</title>
        <authorList>
            <person name="Hanschen E.R."/>
            <person name="Marriage T.N."/>
            <person name="Ferris P.J."/>
            <person name="Hamaji T."/>
            <person name="Toyoda A."/>
            <person name="Fujiyama A."/>
            <person name="Neme R."/>
            <person name="Noguchi H."/>
            <person name="Minakuchi Y."/>
            <person name="Suzuki M."/>
            <person name="Kawai-Toyooka H."/>
            <person name="Smith D.R."/>
            <person name="Sparks H."/>
            <person name="Anderson J."/>
            <person name="Bakaric R."/>
            <person name="Luria V."/>
            <person name="Karger A."/>
            <person name="Kirschner M.W."/>
            <person name="Durand P.M."/>
            <person name="Michod R.E."/>
            <person name="Nozaki H."/>
            <person name="Olson B.J."/>
        </authorList>
    </citation>
    <scope>NUCLEOTIDE SEQUENCE [LARGE SCALE GENOMIC DNA]</scope>
    <source>
        <strain evidence="2">NIES-2863</strain>
    </source>
</reference>
<sequence length="79" mass="7630">MDEDASSEGDDGVYGAGGGAYGGYGDGGGGGEAGGEEEAVDEGGVLQLMEVLELPRGAAIELLARHGGDVTAAVLSVMS</sequence>
<proteinExistence type="predicted"/>
<name>A0A150FUV3_GONPE</name>
<dbReference type="AlphaFoldDB" id="A0A150FUV3"/>
<gene>
    <name evidence="1" type="ORF">GPECTOR_513g486</name>
</gene>
<protein>
    <recommendedName>
        <fullName evidence="3">Nascent polypeptide-associated complex subunit alpha-like UBA domain-containing protein</fullName>
    </recommendedName>
</protein>
<organism evidence="1 2">
    <name type="scientific">Gonium pectorale</name>
    <name type="common">Green alga</name>
    <dbReference type="NCBI Taxonomy" id="33097"/>
    <lineage>
        <taxon>Eukaryota</taxon>
        <taxon>Viridiplantae</taxon>
        <taxon>Chlorophyta</taxon>
        <taxon>core chlorophytes</taxon>
        <taxon>Chlorophyceae</taxon>
        <taxon>CS clade</taxon>
        <taxon>Chlamydomonadales</taxon>
        <taxon>Volvocaceae</taxon>
        <taxon>Gonium</taxon>
    </lineage>
</organism>
<evidence type="ECO:0008006" key="3">
    <source>
        <dbReference type="Google" id="ProtNLM"/>
    </source>
</evidence>